<dbReference type="GO" id="GO:0005634">
    <property type="term" value="C:nucleus"/>
    <property type="evidence" value="ECO:0000318"/>
    <property type="project" value="GO_Central"/>
</dbReference>
<proteinExistence type="predicted"/>
<dbReference type="PROSITE" id="PS50808">
    <property type="entry name" value="ZF_BED"/>
    <property type="match status" value="1"/>
</dbReference>
<evidence type="ECO:0000256" key="4">
    <source>
        <dbReference type="PROSITE-ProRule" id="PRU00027"/>
    </source>
</evidence>
<dbReference type="GO" id="GO:0008270">
    <property type="term" value="F:zinc ion binding"/>
    <property type="evidence" value="ECO:0007669"/>
    <property type="project" value="UniProtKB-KW"/>
</dbReference>
<dbReference type="InterPro" id="IPR036236">
    <property type="entry name" value="Znf_C2H2_sf"/>
</dbReference>
<feature type="domain" description="BED-type" evidence="6">
    <location>
        <begin position="56"/>
        <end position="109"/>
    </location>
</feature>
<dbReference type="SMART" id="SM00614">
    <property type="entry name" value="ZnF_BED"/>
    <property type="match status" value="1"/>
</dbReference>
<evidence type="ECO:0000256" key="1">
    <source>
        <dbReference type="ARBA" id="ARBA00022723"/>
    </source>
</evidence>
<evidence type="ECO:0000313" key="8">
    <source>
        <dbReference type="Proteomes" id="UP000000305"/>
    </source>
</evidence>
<sequence>MASVSSGGSLPDDNFSNDSIDFVLQDVQTENDADDFRSLMDEIGIVEGDHDEPNENLKSKVWQYFTTDRTSRSKATCKLCEKLIDRSGGSTTNMIRHLRNVHKKEPGCASGKKSSGQKRQQRVSTKENLRLDRLFAMLIIYYSNQLMKAAAFGNLTSSDYPCFGRSCKCHACFNDLKEV</sequence>
<feature type="region of interest" description="Disordered" evidence="5">
    <location>
        <begin position="102"/>
        <end position="124"/>
    </location>
</feature>
<dbReference type="Pfam" id="PF02892">
    <property type="entry name" value="zf-BED"/>
    <property type="match status" value="1"/>
</dbReference>
<dbReference type="InParanoid" id="E9HMV4"/>
<dbReference type="EMBL" id="GL732690">
    <property type="protein sequence ID" value="EFX66942.1"/>
    <property type="molecule type" value="Genomic_DNA"/>
</dbReference>
<reference evidence="7 8" key="1">
    <citation type="journal article" date="2011" name="Science">
        <title>The ecoresponsive genome of Daphnia pulex.</title>
        <authorList>
            <person name="Colbourne J.K."/>
            <person name="Pfrender M.E."/>
            <person name="Gilbert D."/>
            <person name="Thomas W.K."/>
            <person name="Tucker A."/>
            <person name="Oakley T.H."/>
            <person name="Tokishita S."/>
            <person name="Aerts A."/>
            <person name="Arnold G.J."/>
            <person name="Basu M.K."/>
            <person name="Bauer D.J."/>
            <person name="Caceres C.E."/>
            <person name="Carmel L."/>
            <person name="Casola C."/>
            <person name="Choi J.H."/>
            <person name="Detter J.C."/>
            <person name="Dong Q."/>
            <person name="Dusheyko S."/>
            <person name="Eads B.D."/>
            <person name="Frohlich T."/>
            <person name="Geiler-Samerotte K.A."/>
            <person name="Gerlach D."/>
            <person name="Hatcher P."/>
            <person name="Jogdeo S."/>
            <person name="Krijgsveld J."/>
            <person name="Kriventseva E.V."/>
            <person name="Kultz D."/>
            <person name="Laforsch C."/>
            <person name="Lindquist E."/>
            <person name="Lopez J."/>
            <person name="Manak J.R."/>
            <person name="Muller J."/>
            <person name="Pangilinan J."/>
            <person name="Patwardhan R.P."/>
            <person name="Pitluck S."/>
            <person name="Pritham E.J."/>
            <person name="Rechtsteiner A."/>
            <person name="Rho M."/>
            <person name="Rogozin I.B."/>
            <person name="Sakarya O."/>
            <person name="Salamov A."/>
            <person name="Schaack S."/>
            <person name="Shapiro H."/>
            <person name="Shiga Y."/>
            <person name="Skalitzky C."/>
            <person name="Smith Z."/>
            <person name="Souvorov A."/>
            <person name="Sung W."/>
            <person name="Tang Z."/>
            <person name="Tsuchiya D."/>
            <person name="Tu H."/>
            <person name="Vos H."/>
            <person name="Wang M."/>
            <person name="Wolf Y.I."/>
            <person name="Yamagata H."/>
            <person name="Yamada T."/>
            <person name="Ye Y."/>
            <person name="Shaw J.R."/>
            <person name="Andrews J."/>
            <person name="Crease T.J."/>
            <person name="Tang H."/>
            <person name="Lucas S.M."/>
            <person name="Robertson H.M."/>
            <person name="Bork P."/>
            <person name="Koonin E.V."/>
            <person name="Zdobnov E.M."/>
            <person name="Grigoriev I.V."/>
            <person name="Lynch M."/>
            <person name="Boore J.L."/>
        </authorList>
    </citation>
    <scope>NUCLEOTIDE SEQUENCE [LARGE SCALE GENOMIC DNA]</scope>
</reference>
<evidence type="ECO:0000256" key="2">
    <source>
        <dbReference type="ARBA" id="ARBA00022771"/>
    </source>
</evidence>
<gene>
    <name evidence="7" type="ORF">DAPPUDRAFT_331582</name>
</gene>
<organism evidence="7 8">
    <name type="scientific">Daphnia pulex</name>
    <name type="common">Water flea</name>
    <dbReference type="NCBI Taxonomy" id="6669"/>
    <lineage>
        <taxon>Eukaryota</taxon>
        <taxon>Metazoa</taxon>
        <taxon>Ecdysozoa</taxon>
        <taxon>Arthropoda</taxon>
        <taxon>Crustacea</taxon>
        <taxon>Branchiopoda</taxon>
        <taxon>Diplostraca</taxon>
        <taxon>Cladocera</taxon>
        <taxon>Anomopoda</taxon>
        <taxon>Daphniidae</taxon>
        <taxon>Daphnia</taxon>
    </lineage>
</organism>
<dbReference type="OrthoDB" id="117690at2759"/>
<name>E9HMV4_DAPPU</name>
<accession>E9HMV4</accession>
<dbReference type="HOGENOM" id="CLU_1504955_0_0_1"/>
<dbReference type="Proteomes" id="UP000000305">
    <property type="component" value="Unassembled WGS sequence"/>
</dbReference>
<keyword evidence="1" id="KW-0479">Metal-binding</keyword>
<dbReference type="KEGG" id="dpx:DAPPUDRAFT_331582"/>
<keyword evidence="3" id="KW-0862">Zinc</keyword>
<evidence type="ECO:0000256" key="5">
    <source>
        <dbReference type="SAM" id="MobiDB-lite"/>
    </source>
</evidence>
<protein>
    <recommendedName>
        <fullName evidence="6">BED-type domain-containing protein</fullName>
    </recommendedName>
</protein>
<evidence type="ECO:0000259" key="6">
    <source>
        <dbReference type="PROSITE" id="PS50808"/>
    </source>
</evidence>
<dbReference type="InterPro" id="IPR003656">
    <property type="entry name" value="Znf_BED"/>
</dbReference>
<evidence type="ECO:0000313" key="7">
    <source>
        <dbReference type="EMBL" id="EFX66942.1"/>
    </source>
</evidence>
<dbReference type="AlphaFoldDB" id="E9HMV4"/>
<dbReference type="GO" id="GO:0003677">
    <property type="term" value="F:DNA binding"/>
    <property type="evidence" value="ECO:0007669"/>
    <property type="project" value="InterPro"/>
</dbReference>
<evidence type="ECO:0000256" key="3">
    <source>
        <dbReference type="ARBA" id="ARBA00022833"/>
    </source>
</evidence>
<keyword evidence="2 4" id="KW-0863">Zinc-finger</keyword>
<dbReference type="SUPFAM" id="SSF57667">
    <property type="entry name" value="beta-beta-alpha zinc fingers"/>
    <property type="match status" value="1"/>
</dbReference>
<keyword evidence="8" id="KW-1185">Reference proteome</keyword>
<dbReference type="GO" id="GO:0006357">
    <property type="term" value="P:regulation of transcription by RNA polymerase II"/>
    <property type="evidence" value="ECO:0000318"/>
    <property type="project" value="GO_Central"/>
</dbReference>